<dbReference type="EMBL" id="JAJSOF020000038">
    <property type="protein sequence ID" value="KAJ4427195.1"/>
    <property type="molecule type" value="Genomic_DNA"/>
</dbReference>
<name>A0ABQ8S001_PERAM</name>
<evidence type="ECO:0000313" key="2">
    <source>
        <dbReference type="Proteomes" id="UP001148838"/>
    </source>
</evidence>
<gene>
    <name evidence="1" type="ORF">ANN_24812</name>
</gene>
<evidence type="ECO:0000313" key="1">
    <source>
        <dbReference type="EMBL" id="KAJ4427195.1"/>
    </source>
</evidence>
<dbReference type="PANTHER" id="PTHR10773">
    <property type="entry name" value="DNA-DIRECTED RNA POLYMERASES I, II, AND III SUBUNIT RPABC2"/>
    <property type="match status" value="1"/>
</dbReference>
<dbReference type="Proteomes" id="UP001148838">
    <property type="component" value="Unassembled WGS sequence"/>
</dbReference>
<dbReference type="PANTHER" id="PTHR10773:SF19">
    <property type="match status" value="1"/>
</dbReference>
<keyword evidence="2" id="KW-1185">Reference proteome</keyword>
<accession>A0ABQ8S001</accession>
<reference evidence="1 2" key="1">
    <citation type="journal article" date="2022" name="Allergy">
        <title>Genome assembly and annotation of Periplaneta americana reveal a comprehensive cockroach allergen profile.</title>
        <authorList>
            <person name="Wang L."/>
            <person name="Xiong Q."/>
            <person name="Saelim N."/>
            <person name="Wang L."/>
            <person name="Nong W."/>
            <person name="Wan A.T."/>
            <person name="Shi M."/>
            <person name="Liu X."/>
            <person name="Cao Q."/>
            <person name="Hui J.H.L."/>
            <person name="Sookrung N."/>
            <person name="Leung T.F."/>
            <person name="Tungtrongchitr A."/>
            <person name="Tsui S.K.W."/>
        </authorList>
    </citation>
    <scope>NUCLEOTIDE SEQUENCE [LARGE SCALE GENOMIC DNA]</scope>
    <source>
        <strain evidence="1">PWHHKU_190912</strain>
    </source>
</reference>
<proteinExistence type="predicted"/>
<protein>
    <submittedName>
        <fullName evidence="1">Uncharacterized protein</fullName>
    </submittedName>
</protein>
<organism evidence="1 2">
    <name type="scientific">Periplaneta americana</name>
    <name type="common">American cockroach</name>
    <name type="synonym">Blatta americana</name>
    <dbReference type="NCBI Taxonomy" id="6978"/>
    <lineage>
        <taxon>Eukaryota</taxon>
        <taxon>Metazoa</taxon>
        <taxon>Ecdysozoa</taxon>
        <taxon>Arthropoda</taxon>
        <taxon>Hexapoda</taxon>
        <taxon>Insecta</taxon>
        <taxon>Pterygota</taxon>
        <taxon>Neoptera</taxon>
        <taxon>Polyneoptera</taxon>
        <taxon>Dictyoptera</taxon>
        <taxon>Blattodea</taxon>
        <taxon>Blattoidea</taxon>
        <taxon>Blattidae</taxon>
        <taxon>Blattinae</taxon>
        <taxon>Periplaneta</taxon>
    </lineage>
</organism>
<sequence length="243" mass="27278">MELLVYDGKAEFHEGVRVGASVTYVHDGHDQLNNCITTASAYHVGDTGSNSSEPMPTDTIKEIDNESDNSQFSEYEILSVLCSAFKTGETSVNINEGVLPDNSNAKENRPENGLLQIRDCPSSVIDVDDPEEFVSATYSTSLHSSGKGKEKNLQAFHGNLTGKKNKFKATKRRHIFQAFWKTMTWEQRTVYVSNLVDFTPTKRSGSTNSESRRKRTFVYNLKVDEKKIQVCKKMFLCTLGIKE</sequence>
<comment type="caution">
    <text evidence="1">The sequence shown here is derived from an EMBL/GenBank/DDBJ whole genome shotgun (WGS) entry which is preliminary data.</text>
</comment>